<dbReference type="Pfam" id="PF00153">
    <property type="entry name" value="Mito_carr"/>
    <property type="match status" value="4"/>
</dbReference>
<evidence type="ECO:0000256" key="9">
    <source>
        <dbReference type="PROSITE-ProRule" id="PRU00282"/>
    </source>
</evidence>
<evidence type="ECO:0000313" key="12">
    <source>
        <dbReference type="EMBL" id="KZP25655.1"/>
    </source>
</evidence>
<evidence type="ECO:0000256" key="2">
    <source>
        <dbReference type="ARBA" id="ARBA00006375"/>
    </source>
</evidence>
<dbReference type="InterPro" id="IPR023395">
    <property type="entry name" value="MCP_dom_sf"/>
</dbReference>
<evidence type="ECO:0000256" key="11">
    <source>
        <dbReference type="SAM" id="MobiDB-lite"/>
    </source>
</evidence>
<feature type="compositionally biased region" description="Polar residues" evidence="11">
    <location>
        <begin position="205"/>
        <end position="218"/>
    </location>
</feature>
<dbReference type="PANTHER" id="PTHR45624">
    <property type="entry name" value="MITOCHONDRIAL BASIC AMINO ACIDS TRANSPORTER-RELATED"/>
    <property type="match status" value="1"/>
</dbReference>
<evidence type="ECO:0000313" key="13">
    <source>
        <dbReference type="Proteomes" id="UP000076532"/>
    </source>
</evidence>
<comment type="subcellular location">
    <subcellularLocation>
        <location evidence="1">Mitochondrion membrane</location>
        <topology evidence="1">Multi-pass membrane protein</topology>
    </subcellularLocation>
</comment>
<dbReference type="Proteomes" id="UP000076532">
    <property type="component" value="Unassembled WGS sequence"/>
</dbReference>
<dbReference type="InterPro" id="IPR018108">
    <property type="entry name" value="MCP_transmembrane"/>
</dbReference>
<dbReference type="InterPro" id="IPR050567">
    <property type="entry name" value="Mitochondrial_Carrier"/>
</dbReference>
<protein>
    <submittedName>
        <fullName evidence="12">Mitochondrial carrier</fullName>
    </submittedName>
</protein>
<feature type="region of interest" description="Disordered" evidence="11">
    <location>
        <begin position="203"/>
        <end position="225"/>
    </location>
</feature>
<evidence type="ECO:0000256" key="7">
    <source>
        <dbReference type="ARBA" id="ARBA00023128"/>
    </source>
</evidence>
<evidence type="ECO:0000256" key="8">
    <source>
        <dbReference type="ARBA" id="ARBA00023136"/>
    </source>
</evidence>
<keyword evidence="6" id="KW-1133">Transmembrane helix</keyword>
<gene>
    <name evidence="12" type="ORF">FIBSPDRAFT_1041281</name>
</gene>
<evidence type="ECO:0000256" key="3">
    <source>
        <dbReference type="ARBA" id="ARBA00022448"/>
    </source>
</evidence>
<dbReference type="OrthoDB" id="2139348at2759"/>
<evidence type="ECO:0000256" key="5">
    <source>
        <dbReference type="ARBA" id="ARBA00022737"/>
    </source>
</evidence>
<evidence type="ECO:0000256" key="4">
    <source>
        <dbReference type="ARBA" id="ARBA00022692"/>
    </source>
</evidence>
<reference evidence="12 13" key="1">
    <citation type="journal article" date="2016" name="Mol. Biol. Evol.">
        <title>Comparative Genomics of Early-Diverging Mushroom-Forming Fungi Provides Insights into the Origins of Lignocellulose Decay Capabilities.</title>
        <authorList>
            <person name="Nagy L.G."/>
            <person name="Riley R."/>
            <person name="Tritt A."/>
            <person name="Adam C."/>
            <person name="Daum C."/>
            <person name="Floudas D."/>
            <person name="Sun H."/>
            <person name="Yadav J.S."/>
            <person name="Pangilinan J."/>
            <person name="Larsson K.H."/>
            <person name="Matsuura K."/>
            <person name="Barry K."/>
            <person name="Labutti K."/>
            <person name="Kuo R."/>
            <person name="Ohm R.A."/>
            <person name="Bhattacharya S.S."/>
            <person name="Shirouzu T."/>
            <person name="Yoshinaga Y."/>
            <person name="Martin F.M."/>
            <person name="Grigoriev I.V."/>
            <person name="Hibbett D.S."/>
        </authorList>
    </citation>
    <scope>NUCLEOTIDE SEQUENCE [LARGE SCALE GENOMIC DNA]</scope>
    <source>
        <strain evidence="12 13">CBS 109695</strain>
    </source>
</reference>
<name>A0A166P2Y0_9AGAM</name>
<dbReference type="EMBL" id="KV417519">
    <property type="protein sequence ID" value="KZP25655.1"/>
    <property type="molecule type" value="Genomic_DNA"/>
</dbReference>
<evidence type="ECO:0000256" key="6">
    <source>
        <dbReference type="ARBA" id="ARBA00022989"/>
    </source>
</evidence>
<dbReference type="GO" id="GO:0031966">
    <property type="term" value="C:mitochondrial membrane"/>
    <property type="evidence" value="ECO:0007669"/>
    <property type="project" value="UniProtKB-SubCell"/>
</dbReference>
<dbReference type="STRING" id="436010.A0A166P2Y0"/>
<sequence length="394" mass="42125">MDARHGTLPDGFGPHHLQPNADSPVARALRDIAFGSLAGMVSEVFEYPFDLAKTRLQSQVLENTARFSGPLDCLKQTWKNEGVRGLYRGLPVPLVGSMAETASVFVAYTQLQRLIRSASPRGATEDLTIAEHGLAAGGAGFLTSFILTPIELVKCRLQVQMLSPSFITPNALLYPQPVPARSQSRAFSTSWLPRRATLASRAVLSPSTSNPLHTTSNPALFPSPNQPPGPLKIISNIVRNHGLGGLWLGHTGTIFRETGGTAVWFASKELFASMLLARRPPSPSLSTAHSGQPHLADDLAPWESALAGAASGALCVLTLYPADTVKSAIQTRDELRPAVGARHVQPAFWATARAMWRSHGLRGLYAGCGMTVARAVPGSGIVFVIYDGLTQHFG</sequence>
<proteinExistence type="inferred from homology"/>
<dbReference type="GO" id="GO:1990575">
    <property type="term" value="P:mitochondrial L-ornithine transmembrane transport"/>
    <property type="evidence" value="ECO:0007669"/>
    <property type="project" value="TreeGrafter"/>
</dbReference>
<comment type="similarity">
    <text evidence="2 10">Belongs to the mitochondrial carrier (TC 2.A.29) family.</text>
</comment>
<dbReference type="Gene3D" id="1.50.40.10">
    <property type="entry name" value="Mitochondrial carrier domain"/>
    <property type="match status" value="2"/>
</dbReference>
<keyword evidence="4 9" id="KW-0812">Transmembrane</keyword>
<keyword evidence="13" id="KW-1185">Reference proteome</keyword>
<dbReference type="AlphaFoldDB" id="A0A166P2Y0"/>
<accession>A0A166P2Y0</accession>
<evidence type="ECO:0000256" key="1">
    <source>
        <dbReference type="ARBA" id="ARBA00004225"/>
    </source>
</evidence>
<dbReference type="PROSITE" id="PS50920">
    <property type="entry name" value="SOLCAR"/>
    <property type="match status" value="3"/>
</dbReference>
<keyword evidence="8 9" id="KW-0472">Membrane</keyword>
<feature type="repeat" description="Solcar" evidence="9">
    <location>
        <begin position="299"/>
        <end position="392"/>
    </location>
</feature>
<organism evidence="12 13">
    <name type="scientific">Athelia psychrophila</name>
    <dbReference type="NCBI Taxonomy" id="1759441"/>
    <lineage>
        <taxon>Eukaryota</taxon>
        <taxon>Fungi</taxon>
        <taxon>Dikarya</taxon>
        <taxon>Basidiomycota</taxon>
        <taxon>Agaricomycotina</taxon>
        <taxon>Agaricomycetes</taxon>
        <taxon>Agaricomycetidae</taxon>
        <taxon>Atheliales</taxon>
        <taxon>Atheliaceae</taxon>
        <taxon>Athelia</taxon>
    </lineage>
</organism>
<dbReference type="SUPFAM" id="SSF103506">
    <property type="entry name" value="Mitochondrial carrier"/>
    <property type="match status" value="1"/>
</dbReference>
<keyword evidence="7" id="KW-0496">Mitochondrion</keyword>
<keyword evidence="3 10" id="KW-0813">Transport</keyword>
<feature type="repeat" description="Solcar" evidence="9">
    <location>
        <begin position="127"/>
        <end position="274"/>
    </location>
</feature>
<evidence type="ECO:0000256" key="10">
    <source>
        <dbReference type="RuleBase" id="RU000488"/>
    </source>
</evidence>
<dbReference type="GO" id="GO:0000064">
    <property type="term" value="F:L-ornithine transmembrane transporter activity"/>
    <property type="evidence" value="ECO:0007669"/>
    <property type="project" value="TreeGrafter"/>
</dbReference>
<feature type="repeat" description="Solcar" evidence="9">
    <location>
        <begin position="26"/>
        <end position="114"/>
    </location>
</feature>
<dbReference type="PANTHER" id="PTHR45624:SF31">
    <property type="entry name" value="MITOCHONDRIAL ORNITHINE TRANSPORTER 1"/>
    <property type="match status" value="1"/>
</dbReference>
<keyword evidence="5" id="KW-0677">Repeat</keyword>